<evidence type="ECO:0000313" key="2">
    <source>
        <dbReference type="EMBL" id="KAB8336985.1"/>
    </source>
</evidence>
<evidence type="ECO:0000313" key="3">
    <source>
        <dbReference type="Proteomes" id="UP000327013"/>
    </source>
</evidence>
<gene>
    <name evidence="2" type="ORF">FH972_021289</name>
</gene>
<dbReference type="Proteomes" id="UP000327013">
    <property type="component" value="Unassembled WGS sequence"/>
</dbReference>
<comment type="caution">
    <text evidence="2">The sequence shown here is derived from an EMBL/GenBank/DDBJ whole genome shotgun (WGS) entry which is preliminary data.</text>
</comment>
<dbReference type="OrthoDB" id="1915960at2759"/>
<accession>A0A5N6KPH8</accession>
<feature type="compositionally biased region" description="Basic and acidic residues" evidence="1">
    <location>
        <begin position="1"/>
        <end position="15"/>
    </location>
</feature>
<organism evidence="2 3">
    <name type="scientific">Carpinus fangiana</name>
    <dbReference type="NCBI Taxonomy" id="176857"/>
    <lineage>
        <taxon>Eukaryota</taxon>
        <taxon>Viridiplantae</taxon>
        <taxon>Streptophyta</taxon>
        <taxon>Embryophyta</taxon>
        <taxon>Tracheophyta</taxon>
        <taxon>Spermatophyta</taxon>
        <taxon>Magnoliopsida</taxon>
        <taxon>eudicotyledons</taxon>
        <taxon>Gunneridae</taxon>
        <taxon>Pentapetalae</taxon>
        <taxon>rosids</taxon>
        <taxon>fabids</taxon>
        <taxon>Fagales</taxon>
        <taxon>Betulaceae</taxon>
        <taxon>Carpinus</taxon>
    </lineage>
</organism>
<proteinExistence type="predicted"/>
<dbReference type="AlphaFoldDB" id="A0A5N6KPH8"/>
<name>A0A5N6KPH8_9ROSI</name>
<sequence length="183" mass="20058">MTNATEQRHGEKPADGGDGLNAQGMQRAQCLRNVFGASSQYNIGYILAETPKSSESLIHMFTVTGNHQDRQQLTRWPQGGKRRRPVDTVTPLANDLGLSVDTHCDRDDPDCVKDAVSAYKGSGNVLICWEHDALQDICKELGKKSSNCPNYPDDSFNIIWTDPAPYNNGVVSSTSEMCPGLDN</sequence>
<evidence type="ECO:0000256" key="1">
    <source>
        <dbReference type="SAM" id="MobiDB-lite"/>
    </source>
</evidence>
<dbReference type="EMBL" id="VIBQ01000009">
    <property type="protein sequence ID" value="KAB8336985.1"/>
    <property type="molecule type" value="Genomic_DNA"/>
</dbReference>
<protein>
    <submittedName>
        <fullName evidence="2">Uncharacterized protein</fullName>
    </submittedName>
</protein>
<reference evidence="2 3" key="1">
    <citation type="submission" date="2019-06" db="EMBL/GenBank/DDBJ databases">
        <title>A chromosomal-level reference genome of Carpinus fangiana (Coryloideae, Betulaceae).</title>
        <authorList>
            <person name="Yang X."/>
            <person name="Wang Z."/>
            <person name="Zhang L."/>
            <person name="Hao G."/>
            <person name="Liu J."/>
            <person name="Yang Y."/>
        </authorList>
    </citation>
    <scope>NUCLEOTIDE SEQUENCE [LARGE SCALE GENOMIC DNA]</scope>
    <source>
        <strain evidence="2">Cfa_2016G</strain>
        <tissue evidence="2">Leaf</tissue>
    </source>
</reference>
<feature type="region of interest" description="Disordered" evidence="1">
    <location>
        <begin position="1"/>
        <end position="22"/>
    </location>
</feature>
<keyword evidence="3" id="KW-1185">Reference proteome</keyword>